<dbReference type="FunFam" id="3.40.50.300:FF:000136">
    <property type="entry name" value="Replication factor C subunit 5"/>
    <property type="match status" value="1"/>
</dbReference>
<dbReference type="AlphaFoldDB" id="A0A9N9DLQ9"/>
<dbReference type="GO" id="GO:0003677">
    <property type="term" value="F:DNA binding"/>
    <property type="evidence" value="ECO:0007669"/>
    <property type="project" value="InterPro"/>
</dbReference>
<organism evidence="5 6">
    <name type="scientific">Paraglomus brasilianum</name>
    <dbReference type="NCBI Taxonomy" id="144538"/>
    <lineage>
        <taxon>Eukaryota</taxon>
        <taxon>Fungi</taxon>
        <taxon>Fungi incertae sedis</taxon>
        <taxon>Mucoromycota</taxon>
        <taxon>Glomeromycotina</taxon>
        <taxon>Glomeromycetes</taxon>
        <taxon>Paraglomerales</taxon>
        <taxon>Paraglomeraceae</taxon>
        <taxon>Paraglomus</taxon>
    </lineage>
</organism>
<dbReference type="Pfam" id="PF22534">
    <property type="entry name" value="RFC_C"/>
    <property type="match status" value="1"/>
</dbReference>
<dbReference type="CDD" id="cd18140">
    <property type="entry name" value="HLD_clamp_RFC"/>
    <property type="match status" value="1"/>
</dbReference>
<dbReference type="Pfam" id="PF21960">
    <property type="entry name" value="RCF1-5-like_lid"/>
    <property type="match status" value="1"/>
</dbReference>
<dbReference type="GO" id="GO:0031390">
    <property type="term" value="C:Ctf18 RFC-like complex"/>
    <property type="evidence" value="ECO:0007669"/>
    <property type="project" value="TreeGrafter"/>
</dbReference>
<dbReference type="PANTHER" id="PTHR11669">
    <property type="entry name" value="REPLICATION FACTOR C / DNA POLYMERASE III GAMMA-TAU SUBUNIT"/>
    <property type="match status" value="1"/>
</dbReference>
<dbReference type="EMBL" id="CAJVPI010002418">
    <property type="protein sequence ID" value="CAG8643057.1"/>
    <property type="molecule type" value="Genomic_DNA"/>
</dbReference>
<dbReference type="SUPFAM" id="SSF48019">
    <property type="entry name" value="post-AAA+ oligomerization domain-like"/>
    <property type="match status" value="1"/>
</dbReference>
<dbReference type="GO" id="GO:0006281">
    <property type="term" value="P:DNA repair"/>
    <property type="evidence" value="ECO:0007669"/>
    <property type="project" value="TreeGrafter"/>
</dbReference>
<dbReference type="SUPFAM" id="SSF52540">
    <property type="entry name" value="P-loop containing nucleoside triphosphate hydrolases"/>
    <property type="match status" value="1"/>
</dbReference>
<accession>A0A9N9DLQ9</accession>
<dbReference type="Gene3D" id="1.20.272.10">
    <property type="match status" value="1"/>
</dbReference>
<reference evidence="5" key="1">
    <citation type="submission" date="2021-06" db="EMBL/GenBank/DDBJ databases">
        <authorList>
            <person name="Kallberg Y."/>
            <person name="Tangrot J."/>
            <person name="Rosling A."/>
        </authorList>
    </citation>
    <scope>NUCLEOTIDE SEQUENCE</scope>
    <source>
        <strain evidence="5">BR232B</strain>
    </source>
</reference>
<dbReference type="GO" id="GO:0031389">
    <property type="term" value="C:Rad17 RFC-like complex"/>
    <property type="evidence" value="ECO:0007669"/>
    <property type="project" value="TreeGrafter"/>
</dbReference>
<dbReference type="CDD" id="cd00009">
    <property type="entry name" value="AAA"/>
    <property type="match status" value="1"/>
</dbReference>
<dbReference type="InterPro" id="IPR008921">
    <property type="entry name" value="DNA_pol3_clamp-load_cplx_C"/>
</dbReference>
<dbReference type="Proteomes" id="UP000789739">
    <property type="component" value="Unassembled WGS sequence"/>
</dbReference>
<dbReference type="GO" id="GO:0005663">
    <property type="term" value="C:DNA replication factor C complex"/>
    <property type="evidence" value="ECO:0007669"/>
    <property type="project" value="TreeGrafter"/>
</dbReference>
<evidence type="ECO:0000256" key="3">
    <source>
        <dbReference type="ARBA" id="ARBA00022840"/>
    </source>
</evidence>
<dbReference type="Gene3D" id="1.10.8.60">
    <property type="match status" value="1"/>
</dbReference>
<dbReference type="GO" id="GO:0006271">
    <property type="term" value="P:DNA strand elongation involved in DNA replication"/>
    <property type="evidence" value="ECO:0007669"/>
    <property type="project" value="UniProtKB-ARBA"/>
</dbReference>
<dbReference type="Gene3D" id="3.40.50.300">
    <property type="entry name" value="P-loop containing nucleotide triphosphate hydrolases"/>
    <property type="match status" value="1"/>
</dbReference>
<dbReference type="InterPro" id="IPR047854">
    <property type="entry name" value="RFC_lid"/>
</dbReference>
<gene>
    <name evidence="5" type="ORF">PBRASI_LOCUS9877</name>
</gene>
<dbReference type="InterPro" id="IPR003593">
    <property type="entry name" value="AAA+_ATPase"/>
</dbReference>
<keyword evidence="3" id="KW-0067">ATP-binding</keyword>
<dbReference type="OrthoDB" id="761538at2759"/>
<keyword evidence="6" id="KW-1185">Reference proteome</keyword>
<dbReference type="GO" id="GO:0003689">
    <property type="term" value="F:DNA clamp loader activity"/>
    <property type="evidence" value="ECO:0007669"/>
    <property type="project" value="TreeGrafter"/>
</dbReference>
<dbReference type="Pfam" id="PF13177">
    <property type="entry name" value="DNA_pol3_delta2"/>
    <property type="match status" value="1"/>
</dbReference>
<dbReference type="GO" id="GO:0005524">
    <property type="term" value="F:ATP binding"/>
    <property type="evidence" value="ECO:0007669"/>
    <property type="project" value="UniProtKB-KW"/>
</dbReference>
<evidence type="ECO:0000256" key="1">
    <source>
        <dbReference type="ARBA" id="ARBA00022705"/>
    </source>
</evidence>
<keyword evidence="2" id="KW-0547">Nucleotide-binding</keyword>
<evidence type="ECO:0000259" key="4">
    <source>
        <dbReference type="SMART" id="SM00382"/>
    </source>
</evidence>
<dbReference type="SMART" id="SM00382">
    <property type="entry name" value="AAA"/>
    <property type="match status" value="1"/>
</dbReference>
<name>A0A9N9DLQ9_9GLOM</name>
<feature type="domain" description="AAA+ ATPase" evidence="4">
    <location>
        <begin position="87"/>
        <end position="240"/>
    </location>
</feature>
<protein>
    <submittedName>
        <fullName evidence="5">2682_t:CDS:1</fullName>
    </submittedName>
</protein>
<dbReference type="InterPro" id="IPR027417">
    <property type="entry name" value="P-loop_NTPase"/>
</dbReference>
<evidence type="ECO:0000313" key="5">
    <source>
        <dbReference type="EMBL" id="CAG8643057.1"/>
    </source>
</evidence>
<comment type="caution">
    <text evidence="5">The sequence shown here is derived from an EMBL/GenBank/DDBJ whole genome shotgun (WGS) entry which is preliminary data.</text>
</comment>
<dbReference type="InterPro" id="IPR050238">
    <property type="entry name" value="DNA_Rep/Repair_Clamp_Loader"/>
</dbReference>
<evidence type="ECO:0000313" key="6">
    <source>
        <dbReference type="Proteomes" id="UP000789739"/>
    </source>
</evidence>
<keyword evidence="1" id="KW-0235">DNA replication</keyword>
<sequence length="405" mass="46049">MSLWVDKYRPSKLEDLEIHESLSERLRTLVNVLLCKYVYLNDQYRDAFALTFCGIREKSIRANLMILSFILFDFNASVTFLQSSSSDFPHLLVYGPSGSGKKTRIVCVLRELFGDGVLKIKNDVRIFLTPSRVKKQLVVVSSNYHIEVTPSDLGNYDRQATQDLLKDIAQTQQIAPDARHRFKVVIINEADLLSREAQASLRRTMEKYMKNLRIILCCNSTSKVIAPIRSRCLLIRVPAPTNDQIVHVLKDISKKESVNLSETLITRVAEHSHGNLRKAILSLEAAVARNETSKTDDKIGLTDWEAAIEDLAKIILLDQSQQTMLQVRTKFYELISACIPASTILKTLALSLAKRAKIPALKPRILMEAAFYEHRLRLGNKAIFHLEAFSFKIMRLILLFESGMQ</sequence>
<dbReference type="PANTHER" id="PTHR11669:SF1">
    <property type="entry name" value="REPLICATION FACTOR C SUBUNIT 3"/>
    <property type="match status" value="1"/>
</dbReference>
<proteinExistence type="predicted"/>
<dbReference type="GO" id="GO:0031391">
    <property type="term" value="C:Elg1 RFC-like complex"/>
    <property type="evidence" value="ECO:0007669"/>
    <property type="project" value="TreeGrafter"/>
</dbReference>
<evidence type="ECO:0000256" key="2">
    <source>
        <dbReference type="ARBA" id="ARBA00022741"/>
    </source>
</evidence>
<dbReference type="FunFam" id="1.10.8.60:FF:000030">
    <property type="entry name" value="replication factor C subunit 3"/>
    <property type="match status" value="1"/>
</dbReference>